<dbReference type="InterPro" id="IPR024529">
    <property type="entry name" value="ECF_trnsprt_substrate-spec"/>
</dbReference>
<accession>A0A498R5P5</accession>
<dbReference type="InterPro" id="IPR030949">
    <property type="entry name" value="ECF_S_folate_fam"/>
</dbReference>
<evidence type="ECO:0000313" key="1">
    <source>
        <dbReference type="EMBL" id="VBB06721.1"/>
    </source>
</evidence>
<gene>
    <name evidence="1" type="ORF">LUCI_1957</name>
</gene>
<proteinExistence type="predicted"/>
<evidence type="ECO:0000313" key="2">
    <source>
        <dbReference type="Proteomes" id="UP000277811"/>
    </source>
</evidence>
<dbReference type="Gene3D" id="1.10.1760.20">
    <property type="match status" value="1"/>
</dbReference>
<dbReference type="Pfam" id="PF12822">
    <property type="entry name" value="ECF_trnsprt"/>
    <property type="match status" value="1"/>
</dbReference>
<protein>
    <submittedName>
        <fullName evidence="1">Ecf transporter substrate-specific component</fullName>
    </submittedName>
</protein>
<dbReference type="AlphaFoldDB" id="A0A498R5P5"/>
<dbReference type="Proteomes" id="UP000277811">
    <property type="component" value="Unassembled WGS sequence"/>
</dbReference>
<dbReference type="RefSeq" id="WP_207857358.1">
    <property type="nucleotide sequence ID" value="NZ_UPPP01000067.1"/>
</dbReference>
<keyword evidence="2" id="KW-1185">Reference proteome</keyword>
<sequence length="179" mass="19825">MNFLFPAGHWSKTRNVVLAAMFISLTIVLTHILAIQTPFIRIDLAFLPVAVYSLLFGPFAGAVVAAVADILGCLLFSPGLFFPGFTLSAFVSGIIYGLYFFKRKITLSNIIGASLTVFLLIDVVMNTLWLSILYHKAAQTFITGRIIKGLLMLPVHVILIYMVCQRLLNPARSRLFKNS</sequence>
<name>A0A498R5P5_9FIRM</name>
<organism evidence="1 2">
    <name type="scientific">Lucifera butyrica</name>
    <dbReference type="NCBI Taxonomy" id="1351585"/>
    <lineage>
        <taxon>Bacteria</taxon>
        <taxon>Bacillati</taxon>
        <taxon>Bacillota</taxon>
        <taxon>Negativicutes</taxon>
        <taxon>Veillonellales</taxon>
        <taxon>Veillonellaceae</taxon>
        <taxon>Lucifera</taxon>
    </lineage>
</organism>
<dbReference type="GO" id="GO:0022857">
    <property type="term" value="F:transmembrane transporter activity"/>
    <property type="evidence" value="ECO:0007669"/>
    <property type="project" value="InterPro"/>
</dbReference>
<reference evidence="1 2" key="1">
    <citation type="submission" date="2018-06" db="EMBL/GenBank/DDBJ databases">
        <authorList>
            <person name="Strepis N."/>
        </authorList>
    </citation>
    <scope>NUCLEOTIDE SEQUENCE [LARGE SCALE GENOMIC DNA]</scope>
    <source>
        <strain evidence="1">LUCI</strain>
    </source>
</reference>
<dbReference type="EMBL" id="UPPP01000067">
    <property type="protein sequence ID" value="VBB06721.1"/>
    <property type="molecule type" value="Genomic_DNA"/>
</dbReference>
<dbReference type="NCBIfam" id="TIGR04518">
    <property type="entry name" value="ECF_S_folT_fam"/>
    <property type="match status" value="1"/>
</dbReference>